<dbReference type="Gene3D" id="1.10.1060.10">
    <property type="entry name" value="Alpha-helical ferredoxin"/>
    <property type="match status" value="1"/>
</dbReference>
<evidence type="ECO:0000256" key="3">
    <source>
        <dbReference type="ARBA" id="ARBA00023014"/>
    </source>
</evidence>
<dbReference type="InterPro" id="IPR009051">
    <property type="entry name" value="Helical_ferredxn"/>
</dbReference>
<feature type="domain" description="4Fe-4S ferredoxin-type" evidence="4">
    <location>
        <begin position="3"/>
        <end position="32"/>
    </location>
</feature>
<evidence type="ECO:0000256" key="1">
    <source>
        <dbReference type="ARBA" id="ARBA00022723"/>
    </source>
</evidence>
<dbReference type="EMBL" id="BKZW01000001">
    <property type="protein sequence ID" value="GER87718.1"/>
    <property type="molecule type" value="Genomic_DNA"/>
</dbReference>
<dbReference type="PROSITE" id="PS00198">
    <property type="entry name" value="4FE4S_FER_1"/>
    <property type="match status" value="1"/>
</dbReference>
<keyword evidence="3" id="KW-0411">Iron-sulfur</keyword>
<dbReference type="SUPFAM" id="SSF54862">
    <property type="entry name" value="4Fe-4S ferredoxins"/>
    <property type="match status" value="1"/>
</dbReference>
<dbReference type="PANTHER" id="PTHR42783">
    <property type="entry name" value="GLUTAMATE SYNTHASE [NADPH] SMALL CHAIN"/>
    <property type="match status" value="1"/>
</dbReference>
<dbReference type="SUPFAM" id="SSF46548">
    <property type="entry name" value="alpha-helical ferredoxin"/>
    <property type="match status" value="1"/>
</dbReference>
<dbReference type="InterPro" id="IPR017896">
    <property type="entry name" value="4Fe4S_Fe-S-bd"/>
</dbReference>
<protein>
    <recommendedName>
        <fullName evidence="4">4Fe-4S ferredoxin-type domain-containing protein</fullName>
    </recommendedName>
</protein>
<dbReference type="Pfam" id="PF14691">
    <property type="entry name" value="Fer4_20"/>
    <property type="match status" value="1"/>
</dbReference>
<dbReference type="Proteomes" id="UP000326912">
    <property type="component" value="Unassembled WGS sequence"/>
</dbReference>
<dbReference type="InterPro" id="IPR017900">
    <property type="entry name" value="4Fe4S_Fe_S_CS"/>
</dbReference>
<gene>
    <name evidence="5" type="ORF">KDW_18800</name>
</gene>
<evidence type="ECO:0000256" key="2">
    <source>
        <dbReference type="ARBA" id="ARBA00023004"/>
    </source>
</evidence>
<dbReference type="PRINTS" id="PR00469">
    <property type="entry name" value="PNDRDTASEII"/>
</dbReference>
<dbReference type="InterPro" id="IPR028261">
    <property type="entry name" value="DPD_II"/>
</dbReference>
<dbReference type="AlphaFoldDB" id="A0A5J4KEL5"/>
<evidence type="ECO:0000313" key="6">
    <source>
        <dbReference type="Proteomes" id="UP000326912"/>
    </source>
</evidence>
<keyword evidence="1" id="KW-0479">Metal-binding</keyword>
<dbReference type="PRINTS" id="PR00368">
    <property type="entry name" value="FADPNR"/>
</dbReference>
<dbReference type="SUPFAM" id="SSF51971">
    <property type="entry name" value="Nucleotide-binding domain"/>
    <property type="match status" value="2"/>
</dbReference>
<organism evidence="5 6">
    <name type="scientific">Dictyobacter vulcani</name>
    <dbReference type="NCBI Taxonomy" id="2607529"/>
    <lineage>
        <taxon>Bacteria</taxon>
        <taxon>Bacillati</taxon>
        <taxon>Chloroflexota</taxon>
        <taxon>Ktedonobacteria</taxon>
        <taxon>Ktedonobacterales</taxon>
        <taxon>Dictyobacteraceae</taxon>
        <taxon>Dictyobacter</taxon>
    </lineage>
</organism>
<dbReference type="GO" id="GO:0051536">
    <property type="term" value="F:iron-sulfur cluster binding"/>
    <property type="evidence" value="ECO:0007669"/>
    <property type="project" value="UniProtKB-KW"/>
</dbReference>
<dbReference type="GO" id="GO:0016491">
    <property type="term" value="F:oxidoreductase activity"/>
    <property type="evidence" value="ECO:0007669"/>
    <property type="project" value="InterPro"/>
</dbReference>
<name>A0A5J4KEL5_9CHLR</name>
<dbReference type="GO" id="GO:0046872">
    <property type="term" value="F:metal ion binding"/>
    <property type="evidence" value="ECO:0007669"/>
    <property type="project" value="UniProtKB-KW"/>
</dbReference>
<dbReference type="PANTHER" id="PTHR42783:SF3">
    <property type="entry name" value="GLUTAMATE SYNTHASE [NADPH] SMALL CHAIN-RELATED"/>
    <property type="match status" value="1"/>
</dbReference>
<dbReference type="Pfam" id="PF12838">
    <property type="entry name" value="Fer4_7"/>
    <property type="match status" value="1"/>
</dbReference>
<evidence type="ECO:0000313" key="5">
    <source>
        <dbReference type="EMBL" id="GER87718.1"/>
    </source>
</evidence>
<dbReference type="Gene3D" id="3.30.70.20">
    <property type="match status" value="1"/>
</dbReference>
<comment type="caution">
    <text evidence="5">The sequence shown here is derived from an EMBL/GenBank/DDBJ whole genome shotgun (WGS) entry which is preliminary data.</text>
</comment>
<accession>A0A5J4KEL5</accession>
<keyword evidence="2" id="KW-0408">Iron</keyword>
<keyword evidence="6" id="KW-1185">Reference proteome</keyword>
<feature type="domain" description="4Fe-4S ferredoxin-type" evidence="4">
    <location>
        <begin position="59"/>
        <end position="88"/>
    </location>
</feature>
<sequence>MAYRFHVNQQTCINCGICMDLCPVRCLDMTRPSGAGEPAQVDELLSPIPGESATRAWMMLAPVQVSTCVGCQVCVQECPTNAIKIESSIQEVSYAQRGPLTYLPPEQGWQPLDAYTHASPEEPGDTPWGEGHAWHVAERQNTWQSWRSWLGERKEDLRAPCQAACPVGTNAGLYVSLIAEGHYEEALRVASEPNPFPAICGRVCTAPCEDACRRGEFDLPIAIRDLKRFASDRSASSYKRVIPPPAHHYTETVAIVGAGPTGLSAAYYLARRGYKVTIFDAMPVAGGMMAIGIPEYRLPRAELNRDIDAMRQLGVQMHFNMAIGRDISLLQLQQEFDSVLLAVGAQRSQRLNIPGEQMLTGVIPATTFLKNYNLNPGTKLSGTVAVIGGGSTALDAARSALRAGADHVTILYRRTRLEMPAQIEEVRAAHEEGIDLQELVAPVQLLGEAGKLNAIRCQRMQLAEPDAQGRRQPEPVLGTEFDLAVDTVLVAIGEAPDPSFLPDGTSIGVTTWGGLLINPTTLATGAPGVFAAGDVTSGPTDIIHAAAHGRKAARSIHAYLRKLSPLALAELPDDEFQTASTLPADGQITLDLRPTPRVVMPLRNKQAAHDRTLEFAKGLTEGQARQEASRCLRCDLAYLCPSIHVINPVVEKKASSALAES</sequence>
<dbReference type="InterPro" id="IPR036188">
    <property type="entry name" value="FAD/NAD-bd_sf"/>
</dbReference>
<dbReference type="Gene3D" id="3.50.50.60">
    <property type="entry name" value="FAD/NAD(P)-binding domain"/>
    <property type="match status" value="2"/>
</dbReference>
<reference evidence="5 6" key="1">
    <citation type="submission" date="2019-10" db="EMBL/GenBank/DDBJ databases">
        <title>Dictyobacter vulcani sp. nov., within the class Ktedonobacteria, isolated from soil of volcanic Mt. Zao.</title>
        <authorList>
            <person name="Zheng Y."/>
            <person name="Wang C.M."/>
            <person name="Sakai Y."/>
            <person name="Abe K."/>
            <person name="Yokota A."/>
            <person name="Yabe S."/>
        </authorList>
    </citation>
    <scope>NUCLEOTIDE SEQUENCE [LARGE SCALE GENOMIC DNA]</scope>
    <source>
        <strain evidence="5 6">W12</strain>
    </source>
</reference>
<dbReference type="Pfam" id="PF07992">
    <property type="entry name" value="Pyr_redox_2"/>
    <property type="match status" value="1"/>
</dbReference>
<dbReference type="InterPro" id="IPR023753">
    <property type="entry name" value="FAD/NAD-binding_dom"/>
</dbReference>
<evidence type="ECO:0000259" key="4">
    <source>
        <dbReference type="PROSITE" id="PS51379"/>
    </source>
</evidence>
<dbReference type="RefSeq" id="WP_151755690.1">
    <property type="nucleotide sequence ID" value="NZ_BKZW01000001.1"/>
</dbReference>
<proteinExistence type="predicted"/>
<dbReference type="PROSITE" id="PS51379">
    <property type="entry name" value="4FE4S_FER_2"/>
    <property type="match status" value="2"/>
</dbReference>